<evidence type="ECO:0000313" key="2">
    <source>
        <dbReference type="EMBL" id="GMI21121.1"/>
    </source>
</evidence>
<gene>
    <name evidence="2" type="ORF">TeGR_g493</name>
</gene>
<dbReference type="EMBL" id="BRYB01002527">
    <property type="protein sequence ID" value="GMI21121.1"/>
    <property type="molecule type" value="Genomic_DNA"/>
</dbReference>
<comment type="caution">
    <text evidence="2">The sequence shown here is derived from an EMBL/GenBank/DDBJ whole genome shotgun (WGS) entry which is preliminary data.</text>
</comment>
<reference evidence="2 3" key="1">
    <citation type="journal article" date="2023" name="Commun. Biol.">
        <title>Genome analysis of Parmales, the sister group of diatoms, reveals the evolutionary specialization of diatoms from phago-mixotrophs to photoautotrophs.</title>
        <authorList>
            <person name="Ban H."/>
            <person name="Sato S."/>
            <person name="Yoshikawa S."/>
            <person name="Yamada K."/>
            <person name="Nakamura Y."/>
            <person name="Ichinomiya M."/>
            <person name="Sato N."/>
            <person name="Blanc-Mathieu R."/>
            <person name="Endo H."/>
            <person name="Kuwata A."/>
            <person name="Ogata H."/>
        </authorList>
    </citation>
    <scope>NUCLEOTIDE SEQUENCE [LARGE SCALE GENOMIC DNA]</scope>
</reference>
<evidence type="ECO:0000313" key="3">
    <source>
        <dbReference type="Proteomes" id="UP001165060"/>
    </source>
</evidence>
<accession>A0ABQ6M7S8</accession>
<feature type="compositionally biased region" description="Basic and acidic residues" evidence="1">
    <location>
        <begin position="193"/>
        <end position="205"/>
    </location>
</feature>
<proteinExistence type="predicted"/>
<feature type="compositionally biased region" description="Basic and acidic residues" evidence="1">
    <location>
        <begin position="133"/>
        <end position="144"/>
    </location>
</feature>
<name>A0ABQ6M7S8_9STRA</name>
<organism evidence="2 3">
    <name type="scientific">Tetraparma gracilis</name>
    <dbReference type="NCBI Taxonomy" id="2962635"/>
    <lineage>
        <taxon>Eukaryota</taxon>
        <taxon>Sar</taxon>
        <taxon>Stramenopiles</taxon>
        <taxon>Ochrophyta</taxon>
        <taxon>Bolidophyceae</taxon>
        <taxon>Parmales</taxon>
        <taxon>Triparmaceae</taxon>
        <taxon>Tetraparma</taxon>
    </lineage>
</organism>
<sequence>MAPRQDTTANMDTPSVLPLDLFQNPPLIMPALSALISSDGTNALIVHHLHHLRSLLYSLMVELENPPAPPVDFTAQAGSGMAVSEQGMTMLEAHAQDQAFYCSEAGEVRGMVADLINRISFLGVERNTLLHGKTKESQGKEAKGNKKGSGSRRPSEASDDGRTSPAPPLTSSSTSTGASSASPLLKVPAPPIKEGKESKEAKEAKNAQSTTLSYRTIPAPPRIPPPSILAFSSLENLLAHLNHMFPSVPATTASTRALTCAALTNSYHTSQEFLTDYWRLTFNNVNLSTLLKTQLNKPMPQMAAREAVYTVTGRLEYIMERMLYWQIRRRFEVGLRRHESGKAAQFVSPTILRDLPSADISLKLRVLGGGLLGDLTPEEKGANPFFAFPRHDRLVAAIHGVIGTLDRLVHSNATQLKLASVSLEVARRIAEMRLYVSPIPNPIKAPQGTPDAVAFDLADADSFSSANDANVEPDPLTRCFMHSKRLAEVQATLFELLRGLSVYVKNDKVGGKGGKGGGGEGKAKGGAGVGGVAGATLVGIKGEDDPYAQADRVRLMAHLKKLDSTASIDAFLKAYVTVHSEPSACATSFEVSALIRTLKMVVASVVSDGVGEGVEFVRRFCDLEMIEACVWDWWRLAREIMALRESDEVQRDVIAVLAARNDRKLEEYLQKQKYRSNWAIAAENLAKKKEKREGVMVAEIRNWIYNDFLEDTEWVK</sequence>
<feature type="compositionally biased region" description="Basic and acidic residues" evidence="1">
    <location>
        <begin position="153"/>
        <end position="162"/>
    </location>
</feature>
<dbReference type="Proteomes" id="UP001165060">
    <property type="component" value="Unassembled WGS sequence"/>
</dbReference>
<feature type="compositionally biased region" description="Low complexity" evidence="1">
    <location>
        <begin position="169"/>
        <end position="185"/>
    </location>
</feature>
<feature type="region of interest" description="Disordered" evidence="1">
    <location>
        <begin position="132"/>
        <end position="219"/>
    </location>
</feature>
<evidence type="ECO:0000256" key="1">
    <source>
        <dbReference type="SAM" id="MobiDB-lite"/>
    </source>
</evidence>
<protein>
    <submittedName>
        <fullName evidence="2">Uncharacterized protein</fullName>
    </submittedName>
</protein>
<keyword evidence="3" id="KW-1185">Reference proteome</keyword>